<evidence type="ECO:0008006" key="4">
    <source>
        <dbReference type="Google" id="ProtNLM"/>
    </source>
</evidence>
<keyword evidence="3" id="KW-1185">Reference proteome</keyword>
<dbReference type="RefSeq" id="WP_329410543.1">
    <property type="nucleotide sequence ID" value="NZ_CP109441.1"/>
</dbReference>
<evidence type="ECO:0000256" key="1">
    <source>
        <dbReference type="SAM" id="Phobius"/>
    </source>
</evidence>
<feature type="transmembrane region" description="Helical" evidence="1">
    <location>
        <begin position="37"/>
        <end position="53"/>
    </location>
</feature>
<dbReference type="Proteomes" id="UP001432062">
    <property type="component" value="Chromosome"/>
</dbReference>
<keyword evidence="1" id="KW-1133">Transmembrane helix</keyword>
<accession>A0ABZ1YXN7</accession>
<organism evidence="2 3">
    <name type="scientific">Nocardia vinacea</name>
    <dbReference type="NCBI Taxonomy" id="96468"/>
    <lineage>
        <taxon>Bacteria</taxon>
        <taxon>Bacillati</taxon>
        <taxon>Actinomycetota</taxon>
        <taxon>Actinomycetes</taxon>
        <taxon>Mycobacteriales</taxon>
        <taxon>Nocardiaceae</taxon>
        <taxon>Nocardia</taxon>
    </lineage>
</organism>
<protein>
    <recommendedName>
        <fullName evidence="4">Transposase</fullName>
    </recommendedName>
</protein>
<evidence type="ECO:0000313" key="3">
    <source>
        <dbReference type="Proteomes" id="UP001432062"/>
    </source>
</evidence>
<evidence type="ECO:0000313" key="2">
    <source>
        <dbReference type="EMBL" id="WUV46640.1"/>
    </source>
</evidence>
<name>A0ABZ1YXN7_9NOCA</name>
<sequence length="59" mass="6880">MKVAGRRWSTEENFQTAKILTGLDQHRVRRCLSWHRWPLLAMLAHAFLTVLAIDQHPTA</sequence>
<dbReference type="EMBL" id="CP109441">
    <property type="protein sequence ID" value="WUV46640.1"/>
    <property type="molecule type" value="Genomic_DNA"/>
</dbReference>
<proteinExistence type="predicted"/>
<reference evidence="2" key="1">
    <citation type="submission" date="2022-10" db="EMBL/GenBank/DDBJ databases">
        <title>The complete genomes of actinobacterial strains from the NBC collection.</title>
        <authorList>
            <person name="Joergensen T.S."/>
            <person name="Alvarez Arevalo M."/>
            <person name="Sterndorff E.B."/>
            <person name="Faurdal D."/>
            <person name="Vuksanovic O."/>
            <person name="Mourched A.-S."/>
            <person name="Charusanti P."/>
            <person name="Shaw S."/>
            <person name="Blin K."/>
            <person name="Weber T."/>
        </authorList>
    </citation>
    <scope>NUCLEOTIDE SEQUENCE</scope>
    <source>
        <strain evidence="2">NBC_01482</strain>
    </source>
</reference>
<keyword evidence="1" id="KW-0472">Membrane</keyword>
<gene>
    <name evidence="2" type="ORF">OG563_47740</name>
</gene>
<keyword evidence="1" id="KW-0812">Transmembrane</keyword>